<dbReference type="AlphaFoldDB" id="A0A382KFP0"/>
<reference evidence="1" key="1">
    <citation type="submission" date="2018-05" db="EMBL/GenBank/DDBJ databases">
        <authorList>
            <person name="Lanie J.A."/>
            <person name="Ng W.-L."/>
            <person name="Kazmierczak K.M."/>
            <person name="Andrzejewski T.M."/>
            <person name="Davidsen T.M."/>
            <person name="Wayne K.J."/>
            <person name="Tettelin H."/>
            <person name="Glass J.I."/>
            <person name="Rusch D."/>
            <person name="Podicherti R."/>
            <person name="Tsui H.-C.T."/>
            <person name="Winkler M.E."/>
        </authorList>
    </citation>
    <scope>NUCLEOTIDE SEQUENCE</scope>
</reference>
<feature type="non-terminal residue" evidence="1">
    <location>
        <position position="1"/>
    </location>
</feature>
<accession>A0A382KFP0</accession>
<evidence type="ECO:0000313" key="1">
    <source>
        <dbReference type="EMBL" id="SVC21787.1"/>
    </source>
</evidence>
<gene>
    <name evidence="1" type="ORF">METZ01_LOCUS274641</name>
</gene>
<organism evidence="1">
    <name type="scientific">marine metagenome</name>
    <dbReference type="NCBI Taxonomy" id="408172"/>
    <lineage>
        <taxon>unclassified sequences</taxon>
        <taxon>metagenomes</taxon>
        <taxon>ecological metagenomes</taxon>
    </lineage>
</organism>
<sequence length="44" mass="4857">VKPLKLLGHLEQNPFLSAHSLSENKKLSLAAFTLGGQENEPRKD</sequence>
<name>A0A382KFP0_9ZZZZ</name>
<dbReference type="EMBL" id="UINC01079623">
    <property type="protein sequence ID" value="SVC21787.1"/>
    <property type="molecule type" value="Genomic_DNA"/>
</dbReference>
<proteinExistence type="predicted"/>
<protein>
    <submittedName>
        <fullName evidence="1">Uncharacterized protein</fullName>
    </submittedName>
</protein>